<dbReference type="OrthoDB" id="6280763at2759"/>
<accession>R7V9Q6</accession>
<evidence type="ECO:0000313" key="2">
    <source>
        <dbReference type="EMBL" id="ELU15217.1"/>
    </source>
</evidence>
<dbReference type="InParanoid" id="R7V9Q6"/>
<dbReference type="AlphaFoldDB" id="R7V9Q6"/>
<name>R7V9Q6_CAPTE</name>
<protein>
    <submittedName>
        <fullName evidence="2">Uncharacterized protein</fullName>
    </submittedName>
</protein>
<dbReference type="EMBL" id="KB293927">
    <property type="protein sequence ID" value="ELU15217.1"/>
    <property type="molecule type" value="Genomic_DNA"/>
</dbReference>
<dbReference type="HOGENOM" id="CLU_157673_0_0_1"/>
<reference evidence="2" key="1">
    <citation type="journal article" date="2013" name="Nature">
        <title>Insights into bilaterian evolution from three spiralian genomes.</title>
        <authorList>
            <person name="Simakov O."/>
            <person name="Marletaz F."/>
            <person name="Cho S.J."/>
            <person name="Edsinger-Gonzales E."/>
            <person name="Havlak P."/>
            <person name="Hellsten U."/>
            <person name="Kuo D.H."/>
            <person name="Larsson T."/>
            <person name="Lv J."/>
            <person name="Arendt D."/>
            <person name="Savage R."/>
            <person name="Osoegawa K."/>
            <person name="de Jong P."/>
            <person name="Grimwood J."/>
            <person name="Chapman J.A."/>
            <person name="Shapiro H."/>
            <person name="Aerts A."/>
            <person name="Otillar R.P."/>
            <person name="Terry A.Y."/>
            <person name="Boore J.L."/>
            <person name="Grigoriev I.V."/>
            <person name="Lindberg D.R."/>
            <person name="Seaver E.C."/>
            <person name="Weisblat D.A."/>
            <person name="Putnam N.H."/>
            <person name="Rokhsar D.S."/>
        </authorList>
    </citation>
    <scope>NUCLEOTIDE SEQUENCE</scope>
    <source>
        <strain evidence="2">I ESC-2004</strain>
    </source>
</reference>
<feature type="compositionally biased region" description="Polar residues" evidence="1">
    <location>
        <begin position="74"/>
        <end position="85"/>
    </location>
</feature>
<feature type="region of interest" description="Disordered" evidence="1">
    <location>
        <begin position="1"/>
        <end position="134"/>
    </location>
</feature>
<proteinExistence type="predicted"/>
<feature type="non-terminal residue" evidence="2">
    <location>
        <position position="134"/>
    </location>
</feature>
<sequence length="134" mass="15068">MALERQRFTETPLYSCSKTKGLPGLPPLPSSSDRDPSHLYQVVLRHSEHPPIMKSTSWTKAAPYKEQKHHRSPSESIANNYTPTASDLKLKDIPKHRVALKVNKDAFNPPKPLPAVRLSPRNKTRAQRAEQANG</sequence>
<organism evidence="2">
    <name type="scientific">Capitella teleta</name>
    <name type="common">Polychaete worm</name>
    <dbReference type="NCBI Taxonomy" id="283909"/>
    <lineage>
        <taxon>Eukaryota</taxon>
        <taxon>Metazoa</taxon>
        <taxon>Spiralia</taxon>
        <taxon>Lophotrochozoa</taxon>
        <taxon>Annelida</taxon>
        <taxon>Polychaeta</taxon>
        <taxon>Sedentaria</taxon>
        <taxon>Scolecida</taxon>
        <taxon>Capitellidae</taxon>
        <taxon>Capitella</taxon>
    </lineage>
</organism>
<evidence type="ECO:0000256" key="1">
    <source>
        <dbReference type="SAM" id="MobiDB-lite"/>
    </source>
</evidence>
<dbReference type="STRING" id="283909.R7V9Q6"/>
<gene>
    <name evidence="2" type="ORF">CAPTEDRAFT_187201</name>
</gene>